<organism evidence="1 2">
    <name type="scientific">Amycolatopsis saalfeldensis</name>
    <dbReference type="NCBI Taxonomy" id="394193"/>
    <lineage>
        <taxon>Bacteria</taxon>
        <taxon>Bacillati</taxon>
        <taxon>Actinomycetota</taxon>
        <taxon>Actinomycetes</taxon>
        <taxon>Pseudonocardiales</taxon>
        <taxon>Pseudonocardiaceae</taxon>
        <taxon>Amycolatopsis</taxon>
    </lineage>
</organism>
<accession>A0A1H8YND5</accession>
<proteinExistence type="predicted"/>
<name>A0A1H8YND5_9PSEU</name>
<dbReference type="Proteomes" id="UP000198582">
    <property type="component" value="Unassembled WGS sequence"/>
</dbReference>
<evidence type="ECO:0000313" key="1">
    <source>
        <dbReference type="EMBL" id="SEP53669.1"/>
    </source>
</evidence>
<dbReference type="RefSeq" id="WP_091628484.1">
    <property type="nucleotide sequence ID" value="NZ_FOEF01000029.1"/>
</dbReference>
<protein>
    <submittedName>
        <fullName evidence="1">Uncharacterized protein</fullName>
    </submittedName>
</protein>
<sequence length="150" mass="16968">MNTHDPLHDPERLVLSIREQVTAWTRDDVPATIALENIGNLLAPHSSTPDSQPSLPVEISAEEPPIIAWMQAWNDGRRAFNDDRWPNPKPAAEYTRNPHDLHLDFALHYWWARGNHGNASPVDNYGHIPHSLFNEDLGRSTPPPEPLDNP</sequence>
<evidence type="ECO:0000313" key="2">
    <source>
        <dbReference type="Proteomes" id="UP000198582"/>
    </source>
</evidence>
<reference evidence="1 2" key="1">
    <citation type="submission" date="2016-10" db="EMBL/GenBank/DDBJ databases">
        <authorList>
            <person name="de Groot N.N."/>
        </authorList>
    </citation>
    <scope>NUCLEOTIDE SEQUENCE [LARGE SCALE GENOMIC DNA]</scope>
    <source>
        <strain evidence="1 2">DSM 44993</strain>
    </source>
</reference>
<dbReference type="EMBL" id="FOEF01000029">
    <property type="protein sequence ID" value="SEP53669.1"/>
    <property type="molecule type" value="Genomic_DNA"/>
</dbReference>
<keyword evidence="2" id="KW-1185">Reference proteome</keyword>
<gene>
    <name evidence="1" type="ORF">SAMN04489732_129115</name>
</gene>
<dbReference type="AlphaFoldDB" id="A0A1H8YND5"/>